<protein>
    <submittedName>
        <fullName evidence="1">Predicted protein</fullName>
    </submittedName>
</protein>
<accession>E5AAK5</accession>
<sequence>MTRRLLRRLPEIGGALVSAYGRSGMPRSVVACHMTMGLASGDLGFTPSG</sequence>
<evidence type="ECO:0000313" key="1">
    <source>
        <dbReference type="EMBL" id="CBY00696.1"/>
    </source>
</evidence>
<dbReference type="AlphaFoldDB" id="E5AAK5"/>
<proteinExistence type="predicted"/>
<reference evidence="2" key="1">
    <citation type="journal article" date="2011" name="Nat. Commun.">
        <title>Effector diversification within compartments of the Leptosphaeria maculans genome affected by Repeat-Induced Point mutations.</title>
        <authorList>
            <person name="Rouxel T."/>
            <person name="Grandaubert J."/>
            <person name="Hane J.K."/>
            <person name="Hoede C."/>
            <person name="van de Wouw A.P."/>
            <person name="Couloux A."/>
            <person name="Dominguez V."/>
            <person name="Anthouard V."/>
            <person name="Bally P."/>
            <person name="Bourras S."/>
            <person name="Cozijnsen A.J."/>
            <person name="Ciuffetti L.M."/>
            <person name="Degrave A."/>
            <person name="Dilmaghani A."/>
            <person name="Duret L."/>
            <person name="Fudal I."/>
            <person name="Goodwin S.B."/>
            <person name="Gout L."/>
            <person name="Glaser N."/>
            <person name="Linglin J."/>
            <person name="Kema G.H.J."/>
            <person name="Lapalu N."/>
            <person name="Lawrence C.B."/>
            <person name="May K."/>
            <person name="Meyer M."/>
            <person name="Ollivier B."/>
            <person name="Poulain J."/>
            <person name="Schoch C.L."/>
            <person name="Simon A."/>
            <person name="Spatafora J.W."/>
            <person name="Stachowiak A."/>
            <person name="Turgeon B.G."/>
            <person name="Tyler B.M."/>
            <person name="Vincent D."/>
            <person name="Weissenbach J."/>
            <person name="Amselem J."/>
            <person name="Quesneville H."/>
            <person name="Oliver R.P."/>
            <person name="Wincker P."/>
            <person name="Balesdent M.-H."/>
            <person name="Howlett B.J."/>
        </authorList>
    </citation>
    <scope>NUCLEOTIDE SEQUENCE [LARGE SCALE GENOMIC DNA]</scope>
    <source>
        <strain evidence="2">JN3 / isolate v23.1.3 / race Av1-4-5-6-7-8</strain>
    </source>
</reference>
<dbReference type="InParanoid" id="E5AAK5"/>
<dbReference type="Proteomes" id="UP000002668">
    <property type="component" value="Genome"/>
</dbReference>
<evidence type="ECO:0000313" key="2">
    <source>
        <dbReference type="Proteomes" id="UP000002668"/>
    </source>
</evidence>
<dbReference type="HOGENOM" id="CLU_3143403_0_0_1"/>
<dbReference type="VEuPathDB" id="FungiDB:LEMA_P018260.1"/>
<gene>
    <name evidence="1" type="ORF">LEMA_P018260.1</name>
</gene>
<organism evidence="2">
    <name type="scientific">Leptosphaeria maculans (strain JN3 / isolate v23.1.3 / race Av1-4-5-6-7-8)</name>
    <name type="common">Blackleg fungus</name>
    <name type="synonym">Phoma lingam</name>
    <dbReference type="NCBI Taxonomy" id="985895"/>
    <lineage>
        <taxon>Eukaryota</taxon>
        <taxon>Fungi</taxon>
        <taxon>Dikarya</taxon>
        <taxon>Ascomycota</taxon>
        <taxon>Pezizomycotina</taxon>
        <taxon>Dothideomycetes</taxon>
        <taxon>Pleosporomycetidae</taxon>
        <taxon>Pleosporales</taxon>
        <taxon>Pleosporineae</taxon>
        <taxon>Leptosphaeriaceae</taxon>
        <taxon>Plenodomus</taxon>
        <taxon>Plenodomus lingam/Leptosphaeria maculans species complex</taxon>
    </lineage>
</organism>
<name>E5AAK5_LEPMJ</name>
<dbReference type="EMBL" id="FP929138">
    <property type="protein sequence ID" value="CBY00696.1"/>
    <property type="molecule type" value="Genomic_DNA"/>
</dbReference>
<keyword evidence="2" id="KW-1185">Reference proteome</keyword>